<keyword evidence="9" id="KW-0547">Nucleotide-binding</keyword>
<evidence type="ECO:0000256" key="18">
    <source>
        <dbReference type="SAM" id="SignalP"/>
    </source>
</evidence>
<dbReference type="AlphaFoldDB" id="A0A923S486"/>
<evidence type="ECO:0000313" key="21">
    <source>
        <dbReference type="Proteomes" id="UP000596827"/>
    </source>
</evidence>
<proteinExistence type="predicted"/>
<evidence type="ECO:0000313" key="20">
    <source>
        <dbReference type="EMBL" id="MBC5767329.1"/>
    </source>
</evidence>
<organism evidence="20 21">
    <name type="scientific">Ramlibacter albus</name>
    <dbReference type="NCBI Taxonomy" id="2079448"/>
    <lineage>
        <taxon>Bacteria</taxon>
        <taxon>Pseudomonadati</taxon>
        <taxon>Pseudomonadota</taxon>
        <taxon>Betaproteobacteria</taxon>
        <taxon>Burkholderiales</taxon>
        <taxon>Comamonadaceae</taxon>
        <taxon>Ramlibacter</taxon>
    </lineage>
</organism>
<dbReference type="InterPro" id="IPR005467">
    <property type="entry name" value="His_kinase_dom"/>
</dbReference>
<dbReference type="PRINTS" id="PR00344">
    <property type="entry name" value="BCTRLSENSOR"/>
</dbReference>
<feature type="signal peptide" evidence="18">
    <location>
        <begin position="1"/>
        <end position="33"/>
    </location>
</feature>
<evidence type="ECO:0000256" key="13">
    <source>
        <dbReference type="ARBA" id="ARBA00023012"/>
    </source>
</evidence>
<dbReference type="InterPro" id="IPR017055">
    <property type="entry name" value="Sig_transdc_His_kinase_DctB"/>
</dbReference>
<keyword evidence="18" id="KW-0732">Signal</keyword>
<dbReference type="SMART" id="SM00387">
    <property type="entry name" value="HATPase_c"/>
    <property type="match status" value="1"/>
</dbReference>
<evidence type="ECO:0000256" key="14">
    <source>
        <dbReference type="ARBA" id="ARBA00023136"/>
    </source>
</evidence>
<dbReference type="InterPro" id="IPR036097">
    <property type="entry name" value="HisK_dim/P_sf"/>
</dbReference>
<dbReference type="GO" id="GO:0005524">
    <property type="term" value="F:ATP binding"/>
    <property type="evidence" value="ECO:0007669"/>
    <property type="project" value="UniProtKB-KW"/>
</dbReference>
<name>A0A923S486_9BURK</name>
<dbReference type="InterPro" id="IPR003594">
    <property type="entry name" value="HATPase_dom"/>
</dbReference>
<dbReference type="PANTHER" id="PTHR43065:SF46">
    <property type="entry name" value="C4-DICARBOXYLATE TRANSPORT SENSOR PROTEIN DCTB"/>
    <property type="match status" value="1"/>
</dbReference>
<dbReference type="PIRSF" id="PIRSF036431">
    <property type="entry name" value="STHK_DctB"/>
    <property type="match status" value="1"/>
</dbReference>
<dbReference type="SUPFAM" id="SSF55874">
    <property type="entry name" value="ATPase domain of HSP90 chaperone/DNA topoisomerase II/histidine kinase"/>
    <property type="match status" value="1"/>
</dbReference>
<dbReference type="Gene3D" id="1.10.287.130">
    <property type="match status" value="1"/>
</dbReference>
<dbReference type="PANTHER" id="PTHR43065">
    <property type="entry name" value="SENSOR HISTIDINE KINASE"/>
    <property type="match status" value="1"/>
</dbReference>
<keyword evidence="7" id="KW-0808">Transferase</keyword>
<evidence type="ECO:0000256" key="7">
    <source>
        <dbReference type="ARBA" id="ARBA00022679"/>
    </source>
</evidence>
<keyword evidence="16" id="KW-0175">Coiled coil</keyword>
<dbReference type="InterPro" id="IPR004358">
    <property type="entry name" value="Sig_transdc_His_kin-like_C"/>
</dbReference>
<dbReference type="Proteomes" id="UP000596827">
    <property type="component" value="Unassembled WGS sequence"/>
</dbReference>
<gene>
    <name evidence="20" type="ORF">H8R02_22870</name>
</gene>
<comment type="catalytic activity">
    <reaction evidence="1">
        <text>ATP + protein L-histidine = ADP + protein N-phospho-L-histidine.</text>
        <dbReference type="EC" id="2.7.13.3"/>
    </reaction>
</comment>
<evidence type="ECO:0000256" key="17">
    <source>
        <dbReference type="SAM" id="Phobius"/>
    </source>
</evidence>
<evidence type="ECO:0000256" key="1">
    <source>
        <dbReference type="ARBA" id="ARBA00000085"/>
    </source>
</evidence>
<dbReference type="InterPro" id="IPR003661">
    <property type="entry name" value="HisK_dim/P_dom"/>
</dbReference>
<dbReference type="EMBL" id="JACORU010000010">
    <property type="protein sequence ID" value="MBC5767329.1"/>
    <property type="molecule type" value="Genomic_DNA"/>
</dbReference>
<dbReference type="CDD" id="cd00082">
    <property type="entry name" value="HisKA"/>
    <property type="match status" value="1"/>
</dbReference>
<dbReference type="Gene3D" id="3.30.565.10">
    <property type="entry name" value="Histidine kinase-like ATPase, C-terminal domain"/>
    <property type="match status" value="1"/>
</dbReference>
<keyword evidence="5" id="KW-0997">Cell inner membrane</keyword>
<keyword evidence="8 17" id="KW-0812">Transmembrane</keyword>
<dbReference type="GO" id="GO:0000155">
    <property type="term" value="F:phosphorelay sensor kinase activity"/>
    <property type="evidence" value="ECO:0007669"/>
    <property type="project" value="InterPro"/>
</dbReference>
<evidence type="ECO:0000256" key="3">
    <source>
        <dbReference type="ARBA" id="ARBA00012438"/>
    </source>
</evidence>
<dbReference type="PROSITE" id="PS50109">
    <property type="entry name" value="HIS_KIN"/>
    <property type="match status" value="1"/>
</dbReference>
<feature type="coiled-coil region" evidence="16">
    <location>
        <begin position="313"/>
        <end position="357"/>
    </location>
</feature>
<evidence type="ECO:0000256" key="9">
    <source>
        <dbReference type="ARBA" id="ARBA00022741"/>
    </source>
</evidence>
<evidence type="ECO:0000256" key="16">
    <source>
        <dbReference type="SAM" id="Coils"/>
    </source>
</evidence>
<dbReference type="Gene3D" id="3.30.450.20">
    <property type="entry name" value="PAS domain"/>
    <property type="match status" value="2"/>
</dbReference>
<keyword evidence="21" id="KW-1185">Reference proteome</keyword>
<dbReference type="EC" id="2.7.13.3" evidence="3"/>
<evidence type="ECO:0000256" key="15">
    <source>
        <dbReference type="ARBA" id="ARBA00073143"/>
    </source>
</evidence>
<evidence type="ECO:0000256" key="8">
    <source>
        <dbReference type="ARBA" id="ARBA00022692"/>
    </source>
</evidence>
<evidence type="ECO:0000256" key="2">
    <source>
        <dbReference type="ARBA" id="ARBA00004429"/>
    </source>
</evidence>
<evidence type="ECO:0000259" key="19">
    <source>
        <dbReference type="PROSITE" id="PS50109"/>
    </source>
</evidence>
<dbReference type="SUPFAM" id="SSF47384">
    <property type="entry name" value="Homodimeric domain of signal transducing histidine kinase"/>
    <property type="match status" value="1"/>
</dbReference>
<keyword evidence="12 17" id="KW-1133">Transmembrane helix</keyword>
<evidence type="ECO:0000256" key="5">
    <source>
        <dbReference type="ARBA" id="ARBA00022519"/>
    </source>
</evidence>
<evidence type="ECO:0000256" key="4">
    <source>
        <dbReference type="ARBA" id="ARBA00022475"/>
    </source>
</evidence>
<reference evidence="20" key="1">
    <citation type="submission" date="2020-08" db="EMBL/GenBank/DDBJ databases">
        <title>Ramlibacter sp. GTP1 16S ribosomal RNA gene genome sequencing and assembly.</title>
        <authorList>
            <person name="Kang M."/>
        </authorList>
    </citation>
    <scope>NUCLEOTIDE SEQUENCE</scope>
    <source>
        <strain evidence="20">GTP1</strain>
    </source>
</reference>
<dbReference type="SUPFAM" id="SSF103190">
    <property type="entry name" value="Sensory domain-like"/>
    <property type="match status" value="1"/>
</dbReference>
<evidence type="ECO:0000256" key="6">
    <source>
        <dbReference type="ARBA" id="ARBA00022553"/>
    </source>
</evidence>
<accession>A0A923S486</accession>
<dbReference type="InterPro" id="IPR029151">
    <property type="entry name" value="Sensor-like_sf"/>
</dbReference>
<keyword evidence="11" id="KW-0067">ATP-binding</keyword>
<dbReference type="RefSeq" id="WP_187083816.1">
    <property type="nucleotide sequence ID" value="NZ_JACORU010000010.1"/>
</dbReference>
<keyword evidence="10 20" id="KW-0418">Kinase</keyword>
<feature type="transmembrane region" description="Helical" evidence="17">
    <location>
        <begin position="292"/>
        <end position="315"/>
    </location>
</feature>
<evidence type="ECO:0000256" key="12">
    <source>
        <dbReference type="ARBA" id="ARBA00022989"/>
    </source>
</evidence>
<feature type="chain" id="PRO_5036841196" description="C4-dicarboxylate transport sensor protein DctB" evidence="18">
    <location>
        <begin position="34"/>
        <end position="583"/>
    </location>
</feature>
<feature type="domain" description="Histidine kinase" evidence="19">
    <location>
        <begin position="373"/>
        <end position="583"/>
    </location>
</feature>
<dbReference type="SMART" id="SM00388">
    <property type="entry name" value="HisKA"/>
    <property type="match status" value="1"/>
</dbReference>
<dbReference type="Pfam" id="PF00512">
    <property type="entry name" value="HisKA"/>
    <property type="match status" value="1"/>
</dbReference>
<keyword evidence="6" id="KW-0597">Phosphoprotein</keyword>
<protein>
    <recommendedName>
        <fullName evidence="15">C4-dicarboxylate transport sensor protein DctB</fullName>
        <ecNumber evidence="3">2.7.13.3</ecNumber>
    </recommendedName>
</protein>
<keyword evidence="13" id="KW-0902">Two-component regulatory system</keyword>
<sequence length="583" mass="61859">MAASALTRRALPYLVAAALCLLCGWAAFQAALAAQLNAEKAASARRLEFFTLSLENTLSRHEALPGLMVLERKLGAALDRESGARAAANHYLEAVAQAARLSAAYLMDAEGETLAASNWNQQVNFVGRNYAFRPYVREALAGSFGRFYGIGATTGEAGYFLASKLRSPGGAQGVIAIKVGLQPFEDALRQSGEAVLLVDRAGVVILSSVPEWKYSALQPLDAAARARLADARQYGGQPLPAITPGGIAPAQREARVARGGVDADYAIVRQGVGVLGWQMLVLVDQRAARASAAVAAVAGAALAAIVVGLWFHLRLARAEREKTRRAERELREVSEELDRKSAQLQRTEAILRTANDAAVQAGKLTMLGQMSAGMTHELNQPLAALHTLSDNAVQLIEHGRVAEARENLTLIAQLVARMGRIVTQLKVFARKEPGTMGDVDVLRAVDNALLILEPARREAGASIDTSGVQARLHVRADAVRLEQVIVNLLRNGLDAAGHGGALRVWTRCEGGAVTVFVHDNGPGLAQEALGRLFEPFHTTKPVGQGLGLGLALSLTIVESFGGRLEGRNAADGGAEFSVRLEAA</sequence>
<dbReference type="InterPro" id="IPR036890">
    <property type="entry name" value="HATPase_C_sf"/>
</dbReference>
<keyword evidence="4" id="KW-1003">Cell membrane</keyword>
<dbReference type="FunFam" id="1.10.287.130:FF:000049">
    <property type="entry name" value="C4-dicarboxylate transport sensor protein DctB"/>
    <property type="match status" value="1"/>
</dbReference>
<dbReference type="GO" id="GO:0005886">
    <property type="term" value="C:plasma membrane"/>
    <property type="evidence" value="ECO:0007669"/>
    <property type="project" value="UniProtKB-SubCell"/>
</dbReference>
<comment type="caution">
    <text evidence="20">The sequence shown here is derived from an EMBL/GenBank/DDBJ whole genome shotgun (WGS) entry which is preliminary data.</text>
</comment>
<dbReference type="Pfam" id="PF02518">
    <property type="entry name" value="HATPase_c"/>
    <property type="match status" value="1"/>
</dbReference>
<comment type="subcellular location">
    <subcellularLocation>
        <location evidence="2">Cell inner membrane</location>
        <topology evidence="2">Multi-pass membrane protein</topology>
    </subcellularLocation>
</comment>
<evidence type="ECO:0000256" key="10">
    <source>
        <dbReference type="ARBA" id="ARBA00022777"/>
    </source>
</evidence>
<keyword evidence="14 17" id="KW-0472">Membrane</keyword>
<evidence type="ECO:0000256" key="11">
    <source>
        <dbReference type="ARBA" id="ARBA00022840"/>
    </source>
</evidence>